<proteinExistence type="predicted"/>
<name>A0A1K0IQK3_CUPNE</name>
<accession>A0A1K0IQK3</accession>
<dbReference type="AlphaFoldDB" id="A0A1K0IQK3"/>
<protein>
    <submittedName>
        <fullName evidence="1">Uncharacterized protein</fullName>
    </submittedName>
</protein>
<reference evidence="1" key="1">
    <citation type="submission" date="2016-09" db="EMBL/GenBank/DDBJ databases">
        <authorList>
            <person name="Capua I."/>
            <person name="De Benedictis P."/>
            <person name="Joannis T."/>
            <person name="Lombin L.H."/>
            <person name="Cattoli G."/>
        </authorList>
    </citation>
    <scope>NUCLEOTIDE SEQUENCE</scope>
    <source>
        <strain evidence="1">B9</strain>
    </source>
</reference>
<organism evidence="1">
    <name type="scientific">Cupriavidus necator</name>
    <name type="common">Alcaligenes eutrophus</name>
    <name type="synonym">Ralstonia eutropha</name>
    <dbReference type="NCBI Taxonomy" id="106590"/>
    <lineage>
        <taxon>Bacteria</taxon>
        <taxon>Pseudomonadati</taxon>
        <taxon>Pseudomonadota</taxon>
        <taxon>Betaproteobacteria</taxon>
        <taxon>Burkholderiales</taxon>
        <taxon>Burkholderiaceae</taxon>
        <taxon>Cupriavidus</taxon>
    </lineage>
</organism>
<sequence>MHFIYLFCYLLIAVNFRPVWNFEDSPVHRHLQNSR</sequence>
<evidence type="ECO:0000313" key="1">
    <source>
        <dbReference type="EMBL" id="SCU98211.1"/>
    </source>
</evidence>
<gene>
    <name evidence="1" type="ORF">CNECB9_5460044</name>
</gene>
<dbReference type="EMBL" id="FMSH01000497">
    <property type="protein sequence ID" value="SCU98211.1"/>
    <property type="molecule type" value="Genomic_DNA"/>
</dbReference>